<accession>A0A0K2TD11</accession>
<name>A0A0K2TD11_LEPSM</name>
<organism evidence="1">
    <name type="scientific">Lepeophtheirus salmonis</name>
    <name type="common">Salmon louse</name>
    <name type="synonym">Caligus salmonis</name>
    <dbReference type="NCBI Taxonomy" id="72036"/>
    <lineage>
        <taxon>Eukaryota</taxon>
        <taxon>Metazoa</taxon>
        <taxon>Ecdysozoa</taxon>
        <taxon>Arthropoda</taxon>
        <taxon>Crustacea</taxon>
        <taxon>Multicrustacea</taxon>
        <taxon>Hexanauplia</taxon>
        <taxon>Copepoda</taxon>
        <taxon>Siphonostomatoida</taxon>
        <taxon>Caligidae</taxon>
        <taxon>Lepeophtheirus</taxon>
    </lineage>
</organism>
<protein>
    <submittedName>
        <fullName evidence="1">Uncharacterized protein</fullName>
    </submittedName>
</protein>
<dbReference type="AlphaFoldDB" id="A0A0K2TD11"/>
<dbReference type="EMBL" id="HACA01006384">
    <property type="protein sequence ID" value="CDW23745.1"/>
    <property type="molecule type" value="Transcribed_RNA"/>
</dbReference>
<proteinExistence type="predicted"/>
<sequence>MDTNSIVFQRLLAITEKDFIRFLFPEKSRFLKLTSWDVQLIFGRTTLSQEYLYYFKSLS</sequence>
<reference evidence="1" key="1">
    <citation type="submission" date="2014-05" db="EMBL/GenBank/DDBJ databases">
        <authorList>
            <person name="Chronopoulou M."/>
        </authorList>
    </citation>
    <scope>NUCLEOTIDE SEQUENCE</scope>
    <source>
        <tissue evidence="1">Whole organism</tissue>
    </source>
</reference>
<evidence type="ECO:0000313" key="1">
    <source>
        <dbReference type="EMBL" id="CDW23745.1"/>
    </source>
</evidence>